<sequence>MKQNSLIVVTALVVSLLFGSLLITESLVNGDIKDATIEESDLTKYSDGETASNSVSPQHTPSDPAGIALGLIYRPGFKVQPKENYYAQVGTNVRINTKFVRVQTLFGSVKYNWFLYEPGSSNSWNGKIKEEQSYIDLSSTSPTTKYVQLRANSSFYDYYSNMAAVHFSEKPIDAKKLDVSLDTDYLSIDDKFNKESALATASPDPIDSTGKITFSTKDNNLVNVNQETGEITLSGTNETGVATIKATIKNSDNTEVSGEAPITVGHVLTGPSTVYAGKDAKFKLNGNINTNEYQIDWYKLVGTKEVPIAINGSKELTIPVSKDDNGTEIRAKLKHKSKINTIVTNSIKLTVKDIRPVFEVYQFIGSQASSIFFSREKQIADLTPGFGLIHALIITDQSEDSNISWRLGTLYAPISKNEDVVSVEIQNKLQKYEVKEIDGKKTLVIPDFGIKHRSGVEIKIHTKVSNKITQESFEYNPSFVATDIAGNEFIVRFPKNTATFQMPEVPEETPDPDDGKIDMTPSKIEFGKHPKLNNREIHIVKKADDLEMVKIEDTRSEYKPVELSVQSEGPFHKVGMPNTEAPITFRFITKSGNEVDLRKNVVLKQTEEGQPLQSINWKEFEGLKIYIQHNQFDDGNYTTSLLWTVSDVPKQK</sequence>
<evidence type="ECO:0000313" key="2">
    <source>
        <dbReference type="Proteomes" id="UP000436655"/>
    </source>
</evidence>
<dbReference type="EMBL" id="VDFN01000001">
    <property type="protein sequence ID" value="MQS43885.1"/>
    <property type="molecule type" value="Genomic_DNA"/>
</dbReference>
<evidence type="ECO:0000313" key="1">
    <source>
        <dbReference type="EMBL" id="MQS43885.1"/>
    </source>
</evidence>
<accession>A0ABW9P3L9</accession>
<name>A0ABW9P3L9_9LACO</name>
<organism evidence="1 2">
    <name type="scientific">Companilactobacillus mishanensis</name>
    <dbReference type="NCBI Taxonomy" id="2486008"/>
    <lineage>
        <taxon>Bacteria</taxon>
        <taxon>Bacillati</taxon>
        <taxon>Bacillota</taxon>
        <taxon>Bacilli</taxon>
        <taxon>Lactobacillales</taxon>
        <taxon>Lactobacillaceae</taxon>
        <taxon>Companilactobacillus</taxon>
    </lineage>
</organism>
<protein>
    <recommendedName>
        <fullName evidence="3">WxL domain-containing protein</fullName>
    </recommendedName>
</protein>
<dbReference type="Proteomes" id="UP000436655">
    <property type="component" value="Unassembled WGS sequence"/>
</dbReference>
<reference evidence="1 2" key="1">
    <citation type="journal article" date="2019" name="Syst. Appl. Microbiol.">
        <title>Polyphasic characterization of two novel Lactobacillus spp. isolated from blown salami packages: Description of Lactobacillus halodurans sp. nov. and Lactobacillus salsicarnum sp. nov.</title>
        <authorList>
            <person name="Schuster J.A."/>
            <person name="Klingl A."/>
            <person name="Vogel R.F."/>
            <person name="Ehrmann M.A."/>
        </authorList>
    </citation>
    <scope>NUCLEOTIDE SEQUENCE [LARGE SCALE GENOMIC DNA]</scope>
    <source>
        <strain evidence="1 2">TMW 1.2098</strain>
    </source>
</reference>
<proteinExistence type="predicted"/>
<evidence type="ECO:0008006" key="3">
    <source>
        <dbReference type="Google" id="ProtNLM"/>
    </source>
</evidence>
<dbReference type="RefSeq" id="WP_125706331.1">
    <property type="nucleotide sequence ID" value="NZ_JBHTOO010000022.1"/>
</dbReference>
<keyword evidence="2" id="KW-1185">Reference proteome</keyword>
<comment type="caution">
    <text evidence="1">The sequence shown here is derived from an EMBL/GenBank/DDBJ whole genome shotgun (WGS) entry which is preliminary data.</text>
</comment>
<gene>
    <name evidence="1" type="ORF">FHL03_00130</name>
</gene>